<dbReference type="Proteomes" id="UP001176941">
    <property type="component" value="Chromosome 3"/>
</dbReference>
<accession>A0ABN8ZDN1</accession>
<feature type="compositionally biased region" description="Basic and acidic residues" evidence="1">
    <location>
        <begin position="46"/>
        <end position="77"/>
    </location>
</feature>
<evidence type="ECO:0000313" key="3">
    <source>
        <dbReference type="Proteomes" id="UP001176941"/>
    </source>
</evidence>
<keyword evidence="3" id="KW-1185">Reference proteome</keyword>
<evidence type="ECO:0000313" key="2">
    <source>
        <dbReference type="EMBL" id="CAI9170922.1"/>
    </source>
</evidence>
<dbReference type="EMBL" id="OX459939">
    <property type="protein sequence ID" value="CAI9170922.1"/>
    <property type="molecule type" value="Genomic_DNA"/>
</dbReference>
<organism evidence="2 3">
    <name type="scientific">Rangifer tarandus platyrhynchus</name>
    <name type="common">Svalbard reindeer</name>
    <dbReference type="NCBI Taxonomy" id="3082113"/>
    <lineage>
        <taxon>Eukaryota</taxon>
        <taxon>Metazoa</taxon>
        <taxon>Chordata</taxon>
        <taxon>Craniata</taxon>
        <taxon>Vertebrata</taxon>
        <taxon>Euteleostomi</taxon>
        <taxon>Mammalia</taxon>
        <taxon>Eutheria</taxon>
        <taxon>Laurasiatheria</taxon>
        <taxon>Artiodactyla</taxon>
        <taxon>Ruminantia</taxon>
        <taxon>Pecora</taxon>
        <taxon>Cervidae</taxon>
        <taxon>Odocoileinae</taxon>
        <taxon>Rangifer</taxon>
    </lineage>
</organism>
<reference evidence="2" key="1">
    <citation type="submission" date="2023-04" db="EMBL/GenBank/DDBJ databases">
        <authorList>
            <consortium name="ELIXIR-Norway"/>
        </authorList>
    </citation>
    <scope>NUCLEOTIDE SEQUENCE [LARGE SCALE GENOMIC DNA]</scope>
</reference>
<sequence>MTIPCGSSPQPLGRCSRNPQRWLAVFHEPRHWAKLLSAVHYQLDAEEPRKESEQDWPWRQEASRQGGEREVRFRPSEADSVVNAAEDLMKMQSTSGHRIGNVELVGGGRDNDIHAVVGTEGKWLVK</sequence>
<evidence type="ECO:0000256" key="1">
    <source>
        <dbReference type="SAM" id="MobiDB-lite"/>
    </source>
</evidence>
<proteinExistence type="predicted"/>
<feature type="region of interest" description="Disordered" evidence="1">
    <location>
        <begin position="46"/>
        <end position="78"/>
    </location>
</feature>
<protein>
    <submittedName>
        <fullName evidence="2">Uncharacterized protein</fullName>
    </submittedName>
</protein>
<name>A0ABN8ZDN1_RANTA</name>
<gene>
    <name evidence="2" type="ORF">MRATA1EN1_LOCUS19884</name>
</gene>